<keyword evidence="4" id="KW-1003">Cell membrane</keyword>
<feature type="transmembrane region" description="Helical" evidence="10">
    <location>
        <begin position="20"/>
        <end position="43"/>
    </location>
</feature>
<keyword evidence="8 10" id="KW-1133">Transmembrane helix</keyword>
<dbReference type="RefSeq" id="WP_108916834.1">
    <property type="nucleotide sequence ID" value="NZ_BGJY01000003.1"/>
</dbReference>
<keyword evidence="5 10" id="KW-0145">Chemotaxis</keyword>
<evidence type="ECO:0000256" key="9">
    <source>
        <dbReference type="ARBA" id="ARBA00023136"/>
    </source>
</evidence>
<keyword evidence="12" id="KW-0969">Cilium</keyword>
<dbReference type="InterPro" id="IPR005503">
    <property type="entry name" value="FliL"/>
</dbReference>
<sequence>MAAPPASTTAADSQSSSSGQLALALIVATALGAGGGGFLGFTLTGDPAATAKSPAVEPQHESSAPKKSAEPADKGHGGGHGAVAQSDGGKDGAGQAKMKLKELAPIVTNLASPETGWVRLQASIVYDSQAVPQPDILISQVTADIVAFLRTMTLTSLEGSDGLRRLHEDLTDRAAIRSEGHIQEVIIQALVVQ</sequence>
<dbReference type="Pfam" id="PF03748">
    <property type="entry name" value="FliL"/>
    <property type="match status" value="1"/>
</dbReference>
<evidence type="ECO:0000256" key="6">
    <source>
        <dbReference type="ARBA" id="ARBA00022692"/>
    </source>
</evidence>
<evidence type="ECO:0000256" key="2">
    <source>
        <dbReference type="ARBA" id="ARBA00004162"/>
    </source>
</evidence>
<keyword evidence="13" id="KW-1185">Reference proteome</keyword>
<dbReference type="GO" id="GO:0006935">
    <property type="term" value="P:chemotaxis"/>
    <property type="evidence" value="ECO:0007669"/>
    <property type="project" value="UniProtKB-KW"/>
</dbReference>
<comment type="function">
    <text evidence="1 10">Controls the rotational direction of flagella during chemotaxis.</text>
</comment>
<reference evidence="12 13" key="1">
    <citation type="journal article" date="2018" name="Appl. Microbiol. Biotechnol.">
        <title>Co-cultivation of the strictly anaerobic methanogen Methanosarcina barkeri with aerobic methanotrophs in an oxygen-limited membrane bioreactor.</title>
        <authorList>
            <person name="In 't Zandt M.H."/>
            <person name="van den Bosch T.J.M."/>
            <person name="Rijkers R."/>
            <person name="van Kessel M.A.H.J."/>
            <person name="Jetten M.S.M."/>
            <person name="Welte C.U."/>
        </authorList>
    </citation>
    <scope>NUCLEOTIDE SEQUENCE [LARGE SCALE GENOMIC DNA]</scope>
    <source>
        <strain evidence="12 13">DSM 17706</strain>
    </source>
</reference>
<accession>A0A2U1SRV9</accession>
<evidence type="ECO:0000256" key="5">
    <source>
        <dbReference type="ARBA" id="ARBA00022500"/>
    </source>
</evidence>
<evidence type="ECO:0000256" key="3">
    <source>
        <dbReference type="ARBA" id="ARBA00008281"/>
    </source>
</evidence>
<keyword evidence="7 10" id="KW-0283">Flagellar rotation</keyword>
<gene>
    <name evidence="12" type="ORF">C5689_08445</name>
</gene>
<feature type="compositionally biased region" description="Basic and acidic residues" evidence="11">
    <location>
        <begin position="58"/>
        <end position="76"/>
    </location>
</feature>
<evidence type="ECO:0000256" key="4">
    <source>
        <dbReference type="ARBA" id="ARBA00022475"/>
    </source>
</evidence>
<keyword evidence="10" id="KW-0997">Cell inner membrane</keyword>
<comment type="caution">
    <text evidence="12">The sequence shown here is derived from an EMBL/GenBank/DDBJ whole genome shotgun (WGS) entry which is preliminary data.</text>
</comment>
<organism evidence="12 13">
    <name type="scientific">Methylosinus sporium</name>
    <dbReference type="NCBI Taxonomy" id="428"/>
    <lineage>
        <taxon>Bacteria</taxon>
        <taxon>Pseudomonadati</taxon>
        <taxon>Pseudomonadota</taxon>
        <taxon>Alphaproteobacteria</taxon>
        <taxon>Hyphomicrobiales</taxon>
        <taxon>Methylocystaceae</taxon>
        <taxon>Methylosinus</taxon>
    </lineage>
</organism>
<protein>
    <recommendedName>
        <fullName evidence="10">Flagellar protein FliL</fullName>
    </recommendedName>
</protein>
<evidence type="ECO:0000256" key="11">
    <source>
        <dbReference type="SAM" id="MobiDB-lite"/>
    </source>
</evidence>
<feature type="region of interest" description="Disordered" evidence="11">
    <location>
        <begin position="49"/>
        <end position="94"/>
    </location>
</feature>
<proteinExistence type="inferred from homology"/>
<keyword evidence="12" id="KW-0282">Flagellum</keyword>
<keyword evidence="12" id="KW-0966">Cell projection</keyword>
<name>A0A2U1SRV9_METSR</name>
<evidence type="ECO:0000313" key="12">
    <source>
        <dbReference type="EMBL" id="PWB94342.1"/>
    </source>
</evidence>
<comment type="similarity">
    <text evidence="3 10">Belongs to the FliL family.</text>
</comment>
<evidence type="ECO:0000256" key="7">
    <source>
        <dbReference type="ARBA" id="ARBA00022779"/>
    </source>
</evidence>
<dbReference type="EMBL" id="PUIV01000009">
    <property type="protein sequence ID" value="PWB94342.1"/>
    <property type="molecule type" value="Genomic_DNA"/>
</dbReference>
<keyword evidence="9 10" id="KW-0472">Membrane</keyword>
<dbReference type="GO" id="GO:0071973">
    <property type="term" value="P:bacterial-type flagellum-dependent cell motility"/>
    <property type="evidence" value="ECO:0007669"/>
    <property type="project" value="InterPro"/>
</dbReference>
<evidence type="ECO:0000256" key="10">
    <source>
        <dbReference type="RuleBase" id="RU364125"/>
    </source>
</evidence>
<keyword evidence="6 10" id="KW-0812">Transmembrane</keyword>
<dbReference type="AlphaFoldDB" id="A0A2U1SRV9"/>
<dbReference type="GO" id="GO:0009425">
    <property type="term" value="C:bacterial-type flagellum basal body"/>
    <property type="evidence" value="ECO:0007669"/>
    <property type="project" value="InterPro"/>
</dbReference>
<dbReference type="GO" id="GO:0005886">
    <property type="term" value="C:plasma membrane"/>
    <property type="evidence" value="ECO:0007669"/>
    <property type="project" value="UniProtKB-SubCell"/>
</dbReference>
<dbReference type="Proteomes" id="UP000245137">
    <property type="component" value="Unassembled WGS sequence"/>
</dbReference>
<evidence type="ECO:0000256" key="8">
    <source>
        <dbReference type="ARBA" id="ARBA00022989"/>
    </source>
</evidence>
<evidence type="ECO:0000256" key="1">
    <source>
        <dbReference type="ARBA" id="ARBA00002254"/>
    </source>
</evidence>
<comment type="subcellular location">
    <subcellularLocation>
        <location evidence="10">Cell inner membrane</location>
    </subcellularLocation>
    <subcellularLocation>
        <location evidence="2">Cell membrane</location>
        <topology evidence="2">Single-pass membrane protein</topology>
    </subcellularLocation>
</comment>
<evidence type="ECO:0000313" key="13">
    <source>
        <dbReference type="Proteomes" id="UP000245137"/>
    </source>
</evidence>
<dbReference type="OrthoDB" id="7908910at2"/>